<dbReference type="InterPro" id="IPR036770">
    <property type="entry name" value="Ankyrin_rpt-contain_sf"/>
</dbReference>
<name>A0A0G4GDA1_VITBC</name>
<dbReference type="InParanoid" id="A0A0G4GDA1"/>
<feature type="region of interest" description="Disordered" evidence="3">
    <location>
        <begin position="1377"/>
        <end position="1416"/>
    </location>
</feature>
<sequence length="1519" mass="164463">MGNEQSSQHGGTSDLAVGRSGTSRNDLRGAEGDAAAPVTSVTTETVDDTLLDDTGEKCRPVSASTSIWKLAHVQGEHSNRVLFSECLSEYTDPVEPSPEHNGRIILARDTMIAYHFQAGMFRVVPVVGIFYSKIKLRADTKFTDFQLVLGPDVGVISESLPPLHWVAGADEQGNLHVMAFNDRTADDSKANPYSFTIPALDDPAMRVVWPEPRTPEGGSRTLVVLHRDQMVLWNFPDLIREATSGKFDSTNDAVLTAAAVSGLKKRYCKKIQLKDLFRTTPTMAPGGRSQTVDGLCSKSSGVPEVADLCFSRDGQVLFAAIKPNHIVAWLVSCPEKGAPQAEDLFSHALSSDLDSPTIASINTFTPPMLTDISLAHHQSAPPPPEYLVVGSGSNMSVQFYRTSRDQHRPLTLEQTMRLMCVGGVGLDGPARVRVAHGQGAGSAFVVVGVPVREADGGLVQRFVLIETREWTAQRPFLPAKAVRQLPMSHSCVDWACGMPREHDSVKVEQGRSLIIYCFERMSPADRTTRKQAELNLHHQSLSQLRSPSPGLPDTTSHVQLFTPAEQAPPLSPRAEEPDAEETMGAILPRYPRILPCSDASRRLSEAIIRRTIAGEQHMTQLIQRYGTDPNVEPLLRLAGTTGRYVAYPLLSLCIDNLRDNLTHNSVPSIWGAVGEGECPVAMPTWETPSLQLAVMRSLIERGADINRGAGVARPIRVAIASCNQTAFDLLMGRPGIQLRGLWVIHLPFTLPTDQPTEAHERTLLSFYRQLIQRDSTLATERGPNGTNLVHVAALSHSVWSQQFIENYIDLLVTNGVDIKAVDIGERTPLHYAAGCGCHCVAASLCRRLTAADINRGVPNDPTLTLLTYAARQLDEVTQQLRDDTTEQPVRDQATVRIPKLQKTVRVLLQAGADIALMPTAREEDRRRHQLVLAERMAAANELPIPEPHPATIEAQGRLQKMKEHRDKRKGRQATREANEAPTAAELARQQREADALIREEEANKKEAAAKAKAGKKGKGKRGKGQHSATSTPTAAGSRQGGEDDRADSTGAADDDDQPDPNDEDSDALLLASAFAQRAIESRKQANNPKQPKGSTHPPFLPFQHPTAKQQATLPPSADKSRSHRPHNRPLLSRPSGVSTADQTPGEERLAGPSADSKLGRGSGFGLSAAAPSLLSRAAAPPPHLPSAVELRDSGKRRPFVSSSPTHPPPPRRPLPPAHRPASGADESVPPPAHAPQQPDDLLPSSSTGHRPSCHRGPPPLVKCPKSSGASLSHDDACRSPLFELRSAADACPSSSSYDDSSAAPAAPAAAAAAAFGTPSAPYEAPLGPSHYHEDRQGASASAHHGAAAAAPAVDDIVRQRDELARQLEETQRRLAELTTTAQQHQPSSSGSSSAPLSPQQTRPQQPQPPAGTGADSTQAGGCIICFGEHGPASIMYVPCRHMHICHKCYAHRRDAWHHSLPRLKADNARRAEENKARIKRDQEPLELRPEGYLCEQCQTEVVFAGSMDEVLRWIGQPFT</sequence>
<feature type="compositionally biased region" description="Low complexity" evidence="3">
    <location>
        <begin position="1166"/>
        <end position="1178"/>
    </location>
</feature>
<dbReference type="InterPro" id="IPR050745">
    <property type="entry name" value="Multifunctional_regulatory"/>
</dbReference>
<feature type="compositionally biased region" description="Low complexity" evidence="3">
    <location>
        <begin position="1288"/>
        <end position="1321"/>
    </location>
</feature>
<feature type="compositionally biased region" description="Basic and acidic residues" evidence="3">
    <location>
        <begin position="988"/>
        <end position="1009"/>
    </location>
</feature>
<evidence type="ECO:0000256" key="3">
    <source>
        <dbReference type="SAM" id="MobiDB-lite"/>
    </source>
</evidence>
<dbReference type="PANTHER" id="PTHR24189">
    <property type="entry name" value="MYOTROPHIN"/>
    <property type="match status" value="1"/>
</dbReference>
<dbReference type="SUPFAM" id="SSF48403">
    <property type="entry name" value="Ankyrin repeat"/>
    <property type="match status" value="1"/>
</dbReference>
<dbReference type="Gene3D" id="1.25.40.20">
    <property type="entry name" value="Ankyrin repeat-containing domain"/>
    <property type="match status" value="1"/>
</dbReference>
<feature type="region of interest" description="Disordered" evidence="3">
    <location>
        <begin position="955"/>
        <end position="1275"/>
    </location>
</feature>
<gene>
    <name evidence="4" type="ORF">Vbra_22191</name>
</gene>
<proteinExistence type="predicted"/>
<feature type="region of interest" description="Disordered" evidence="3">
    <location>
        <begin position="1"/>
        <end position="41"/>
    </location>
</feature>
<evidence type="ECO:0000256" key="1">
    <source>
        <dbReference type="ARBA" id="ARBA00022737"/>
    </source>
</evidence>
<feature type="compositionally biased region" description="Acidic residues" evidence="3">
    <location>
        <begin position="1052"/>
        <end position="1066"/>
    </location>
</feature>
<accession>A0A0G4GDA1</accession>
<dbReference type="VEuPathDB" id="CryptoDB:Vbra_22191"/>
<protein>
    <submittedName>
        <fullName evidence="4">Uncharacterized protein</fullName>
    </submittedName>
</protein>
<feature type="compositionally biased region" description="Polar residues" evidence="3">
    <location>
        <begin position="1"/>
        <end position="11"/>
    </location>
</feature>
<keyword evidence="1" id="KW-0677">Repeat</keyword>
<dbReference type="EMBL" id="CDMY01000624">
    <property type="protein sequence ID" value="CEM26985.1"/>
    <property type="molecule type" value="Genomic_DNA"/>
</dbReference>
<keyword evidence="2" id="KW-0040">ANK repeat</keyword>
<evidence type="ECO:0000313" key="5">
    <source>
        <dbReference type="Proteomes" id="UP000041254"/>
    </source>
</evidence>
<dbReference type="Proteomes" id="UP000041254">
    <property type="component" value="Unassembled WGS sequence"/>
</dbReference>
<feature type="compositionally biased region" description="Pro residues" evidence="3">
    <location>
        <begin position="1205"/>
        <end position="1218"/>
    </location>
</feature>
<dbReference type="Gene3D" id="3.30.40.10">
    <property type="entry name" value="Zinc/RING finger domain, C3HC4 (zinc finger)"/>
    <property type="match status" value="1"/>
</dbReference>
<dbReference type="PhylomeDB" id="A0A0G4GDA1"/>
<reference evidence="4 5" key="1">
    <citation type="submission" date="2014-11" db="EMBL/GenBank/DDBJ databases">
        <authorList>
            <person name="Zhu J."/>
            <person name="Qi W."/>
            <person name="Song R."/>
        </authorList>
    </citation>
    <scope>NUCLEOTIDE SEQUENCE [LARGE SCALE GENOMIC DNA]</scope>
</reference>
<feature type="compositionally biased region" description="Polar residues" evidence="3">
    <location>
        <begin position="1026"/>
        <end position="1036"/>
    </location>
</feature>
<feature type="compositionally biased region" description="Low complexity" evidence="3">
    <location>
        <begin position="1337"/>
        <end position="1350"/>
    </location>
</feature>
<dbReference type="InterPro" id="IPR013083">
    <property type="entry name" value="Znf_RING/FYVE/PHD"/>
</dbReference>
<keyword evidence="5" id="KW-1185">Reference proteome</keyword>
<feature type="compositionally biased region" description="Polar residues" evidence="3">
    <location>
        <begin position="1084"/>
        <end position="1093"/>
    </location>
</feature>
<evidence type="ECO:0000256" key="2">
    <source>
        <dbReference type="ARBA" id="ARBA00023043"/>
    </source>
</evidence>
<feature type="region of interest" description="Disordered" evidence="3">
    <location>
        <begin position="1288"/>
        <end position="1353"/>
    </location>
</feature>
<feature type="compositionally biased region" description="Low complexity" evidence="3">
    <location>
        <begin position="1382"/>
        <end position="1404"/>
    </location>
</feature>
<evidence type="ECO:0000313" key="4">
    <source>
        <dbReference type="EMBL" id="CEM26985.1"/>
    </source>
</evidence>
<organism evidence="4 5">
    <name type="scientific">Vitrella brassicaformis (strain CCMP3155)</name>
    <dbReference type="NCBI Taxonomy" id="1169540"/>
    <lineage>
        <taxon>Eukaryota</taxon>
        <taxon>Sar</taxon>
        <taxon>Alveolata</taxon>
        <taxon>Colpodellida</taxon>
        <taxon>Vitrellaceae</taxon>
        <taxon>Vitrella</taxon>
    </lineage>
</organism>
<feature type="compositionally biased region" description="Basic residues" evidence="3">
    <location>
        <begin position="1012"/>
        <end position="1024"/>
    </location>
</feature>